<organism evidence="1 2">
    <name type="scientific">Sphaerodactylus townsendi</name>
    <dbReference type="NCBI Taxonomy" id="933632"/>
    <lineage>
        <taxon>Eukaryota</taxon>
        <taxon>Metazoa</taxon>
        <taxon>Chordata</taxon>
        <taxon>Craniata</taxon>
        <taxon>Vertebrata</taxon>
        <taxon>Euteleostomi</taxon>
        <taxon>Lepidosauria</taxon>
        <taxon>Squamata</taxon>
        <taxon>Bifurcata</taxon>
        <taxon>Gekkota</taxon>
        <taxon>Sphaerodactylidae</taxon>
        <taxon>Sphaerodactylus</taxon>
    </lineage>
</organism>
<dbReference type="Proteomes" id="UP000827872">
    <property type="component" value="Linkage Group LG04"/>
</dbReference>
<evidence type="ECO:0000313" key="2">
    <source>
        <dbReference type="Proteomes" id="UP000827872"/>
    </source>
</evidence>
<comment type="caution">
    <text evidence="1">The sequence shown here is derived from an EMBL/GenBank/DDBJ whole genome shotgun (WGS) entry which is preliminary data.</text>
</comment>
<name>A0ACB8FFY9_9SAUR</name>
<accession>A0ACB8FFY9</accession>
<evidence type="ECO:0000313" key="1">
    <source>
        <dbReference type="EMBL" id="KAH8003999.1"/>
    </source>
</evidence>
<sequence>MTDRRAQASVSCLMGGDRMLELGTEMRKDVVSQGKQDAQQKQQGVGPSGTPPQMGLLVNTERQQEVVEWIPIEGHCTEELDEQQVQDCYVVSDMETKVAGTVEEGEATEKILCQTVSTPQAQPPAQLSSHPAGDE</sequence>
<protein>
    <submittedName>
        <fullName evidence="1">Uncharacterized protein</fullName>
    </submittedName>
</protein>
<gene>
    <name evidence="1" type="ORF">K3G42_001386</name>
</gene>
<proteinExistence type="predicted"/>
<keyword evidence="2" id="KW-1185">Reference proteome</keyword>
<dbReference type="EMBL" id="CM037617">
    <property type="protein sequence ID" value="KAH8003999.1"/>
    <property type="molecule type" value="Genomic_DNA"/>
</dbReference>
<reference evidence="1" key="1">
    <citation type="submission" date="2021-08" db="EMBL/GenBank/DDBJ databases">
        <title>The first chromosome-level gecko genome reveals the dynamic sex chromosomes of Neotropical dwarf geckos (Sphaerodactylidae: Sphaerodactylus).</title>
        <authorList>
            <person name="Pinto B.J."/>
            <person name="Keating S.E."/>
            <person name="Gamble T."/>
        </authorList>
    </citation>
    <scope>NUCLEOTIDE SEQUENCE</scope>
    <source>
        <strain evidence="1">TG3544</strain>
    </source>
</reference>